<dbReference type="InterPro" id="IPR036397">
    <property type="entry name" value="RNaseH_sf"/>
</dbReference>
<evidence type="ECO:0000313" key="3">
    <source>
        <dbReference type="EMBL" id="KYP78746.1"/>
    </source>
</evidence>
<dbReference type="EMBL" id="AGCT01058920">
    <property type="protein sequence ID" value="KYP78746.1"/>
    <property type="molecule type" value="Genomic_DNA"/>
</dbReference>
<dbReference type="InterPro" id="IPR012337">
    <property type="entry name" value="RNaseH-like_sf"/>
</dbReference>
<organism evidence="3 4">
    <name type="scientific">Cajanus cajan</name>
    <name type="common">Pigeon pea</name>
    <name type="synonym">Cajanus indicus</name>
    <dbReference type="NCBI Taxonomy" id="3821"/>
    <lineage>
        <taxon>Eukaryota</taxon>
        <taxon>Viridiplantae</taxon>
        <taxon>Streptophyta</taxon>
        <taxon>Embryophyta</taxon>
        <taxon>Tracheophyta</taxon>
        <taxon>Spermatophyta</taxon>
        <taxon>Magnoliopsida</taxon>
        <taxon>eudicotyledons</taxon>
        <taxon>Gunneridae</taxon>
        <taxon>Pentapetalae</taxon>
        <taxon>rosids</taxon>
        <taxon>fabids</taxon>
        <taxon>Fabales</taxon>
        <taxon>Fabaceae</taxon>
        <taxon>Papilionoideae</taxon>
        <taxon>50 kb inversion clade</taxon>
        <taxon>NPAAA clade</taxon>
        <taxon>indigoferoid/millettioid clade</taxon>
        <taxon>Phaseoleae</taxon>
        <taxon>Cajanus</taxon>
    </lineage>
</organism>
<feature type="chain" id="PRO_5007589683" evidence="1">
    <location>
        <begin position="34"/>
        <end position="329"/>
    </location>
</feature>
<dbReference type="SUPFAM" id="SSF53098">
    <property type="entry name" value="Ribonuclease H-like"/>
    <property type="match status" value="1"/>
</dbReference>
<reference evidence="3" key="1">
    <citation type="journal article" date="2012" name="Nat. Biotechnol.">
        <title>Draft genome sequence of pigeonpea (Cajanus cajan), an orphan legume crop of resource-poor farmers.</title>
        <authorList>
            <person name="Varshney R.K."/>
            <person name="Chen W."/>
            <person name="Li Y."/>
            <person name="Bharti A.K."/>
            <person name="Saxena R.K."/>
            <person name="Schlueter J.A."/>
            <person name="Donoghue M.T."/>
            <person name="Azam S."/>
            <person name="Fan G."/>
            <person name="Whaley A.M."/>
            <person name="Farmer A.D."/>
            <person name="Sheridan J."/>
            <person name="Iwata A."/>
            <person name="Tuteja R."/>
            <person name="Penmetsa R.V."/>
            <person name="Wu W."/>
            <person name="Upadhyaya H.D."/>
            <person name="Yang S.P."/>
            <person name="Shah T."/>
            <person name="Saxena K.B."/>
            <person name="Michael T."/>
            <person name="McCombie W.R."/>
            <person name="Yang B."/>
            <person name="Zhang G."/>
            <person name="Yang H."/>
            <person name="Wang J."/>
            <person name="Spillane C."/>
            <person name="Cook D.R."/>
            <person name="May G.D."/>
            <person name="Xu X."/>
            <person name="Jackson S.A."/>
        </authorList>
    </citation>
    <scope>NUCLEOTIDE SEQUENCE [LARGE SCALE GENOMIC DNA]</scope>
</reference>
<evidence type="ECO:0000256" key="1">
    <source>
        <dbReference type="SAM" id="SignalP"/>
    </source>
</evidence>
<feature type="signal peptide" evidence="1">
    <location>
        <begin position="1"/>
        <end position="33"/>
    </location>
</feature>
<dbReference type="PANTHER" id="PTHR47266">
    <property type="entry name" value="ENDONUCLEASE-RELATED"/>
    <property type="match status" value="1"/>
</dbReference>
<dbReference type="GO" id="GO:0003676">
    <property type="term" value="F:nucleic acid binding"/>
    <property type="evidence" value="ECO:0007669"/>
    <property type="project" value="InterPro"/>
</dbReference>
<evidence type="ECO:0000259" key="2">
    <source>
        <dbReference type="PROSITE" id="PS50994"/>
    </source>
</evidence>
<dbReference type="EC" id="3.1.6.-" evidence="3"/>
<name>A0A151UHG1_CAJCA</name>
<keyword evidence="1" id="KW-0732">Signal</keyword>
<dbReference type="InterPro" id="IPR001584">
    <property type="entry name" value="Integrase_cat-core"/>
</dbReference>
<dbReference type="AlphaFoldDB" id="A0A151UHG1"/>
<feature type="domain" description="Integrase catalytic" evidence="2">
    <location>
        <begin position="86"/>
        <end position="178"/>
    </location>
</feature>
<gene>
    <name evidence="3" type="ORF">KK1_049911</name>
</gene>
<comment type="caution">
    <text evidence="3">The sequence shown here is derived from an EMBL/GenBank/DDBJ whole genome shotgun (WGS) entry which is preliminary data.</text>
</comment>
<sequence length="329" mass="37278">DACRTMRLTPSCSSVILLHLVVILAFRGQLARCLTVVLTGPPSSRMCGRFAALVSSVREQEDPLHGDSRCLSSPCYFVRFGVPRAIVSSDQGTHFCNRSMQALLKKYGVVHRISTPYHPQTNGQAEISNREIKRILEKIVQPNRKDWSNRLEDTLWAHRIAYKAPIGMSPYRVVFGKACHLPVEIEHRAYWAVKTCNFTIDQAGEERKLQLSELDEIRLEAYENSKFYKEKTKKFHDSLIARKDFVVGQKVLLYNSRLGLMGGKLRSKWIGPFVVTNVFPYGTVEVKSESTNKSFKVNGHRLKPFLSNPSLLNAVEEEMSLLDPATLPP</sequence>
<dbReference type="GO" id="GO:0016787">
    <property type="term" value="F:hydrolase activity"/>
    <property type="evidence" value="ECO:0007669"/>
    <property type="project" value="UniProtKB-KW"/>
</dbReference>
<dbReference type="Gramene" id="C.cajan_47098.t">
    <property type="protein sequence ID" value="C.cajan_47098.t"/>
    <property type="gene ID" value="C.cajan_47098"/>
</dbReference>
<protein>
    <submittedName>
        <fullName evidence="3">Retrovirus-related Pol polyprotein from transposon 412 family</fullName>
        <ecNumber evidence="3">3.1.6.-</ecNumber>
    </submittedName>
</protein>
<evidence type="ECO:0000313" key="4">
    <source>
        <dbReference type="Proteomes" id="UP000075243"/>
    </source>
</evidence>
<feature type="non-terminal residue" evidence="3">
    <location>
        <position position="1"/>
    </location>
</feature>
<keyword evidence="3" id="KW-0378">Hydrolase</keyword>
<keyword evidence="4" id="KW-1185">Reference proteome</keyword>
<proteinExistence type="predicted"/>
<dbReference type="Proteomes" id="UP000075243">
    <property type="component" value="Unassembled WGS sequence"/>
</dbReference>
<dbReference type="GO" id="GO:0015074">
    <property type="term" value="P:DNA integration"/>
    <property type="evidence" value="ECO:0007669"/>
    <property type="project" value="InterPro"/>
</dbReference>
<dbReference type="PROSITE" id="PS50994">
    <property type="entry name" value="INTEGRASE"/>
    <property type="match status" value="1"/>
</dbReference>
<accession>A0A151UHG1</accession>
<dbReference type="InterPro" id="IPR052160">
    <property type="entry name" value="Gypsy_RT_Integrase-like"/>
</dbReference>
<dbReference type="Gene3D" id="3.30.420.10">
    <property type="entry name" value="Ribonuclease H-like superfamily/Ribonuclease H"/>
    <property type="match status" value="1"/>
</dbReference>